<evidence type="ECO:0000256" key="1">
    <source>
        <dbReference type="SAM" id="MobiDB-lite"/>
    </source>
</evidence>
<dbReference type="GeneID" id="20178386"/>
<name>W2QLA0_PHYN3</name>
<proteinExistence type="predicted"/>
<protein>
    <submittedName>
        <fullName evidence="2">Uncharacterized protein</fullName>
    </submittedName>
</protein>
<accession>W2QLA0</accession>
<feature type="region of interest" description="Disordered" evidence="1">
    <location>
        <begin position="141"/>
        <end position="161"/>
    </location>
</feature>
<dbReference type="OrthoDB" id="143122at2759"/>
<dbReference type="EMBL" id="KI669574">
    <property type="protein sequence ID" value="ETN13918.1"/>
    <property type="molecule type" value="Genomic_DNA"/>
</dbReference>
<evidence type="ECO:0000313" key="3">
    <source>
        <dbReference type="Proteomes" id="UP000018817"/>
    </source>
</evidence>
<reference evidence="3" key="1">
    <citation type="submission" date="2011-12" db="EMBL/GenBank/DDBJ databases">
        <authorList>
            <consortium name="The Broad Institute Genome Sequencing Platform"/>
            <person name="Russ C."/>
            <person name="Tyler B."/>
            <person name="Panabieres F."/>
            <person name="Shan W."/>
            <person name="Tripathy S."/>
            <person name="Grunwald N."/>
            <person name="Machado M."/>
            <person name="Young S.K."/>
            <person name="Zeng Q."/>
            <person name="Gargeya S."/>
            <person name="Fitzgerald M."/>
            <person name="Haas B."/>
            <person name="Abouelleil A."/>
            <person name="Alvarado L."/>
            <person name="Arachchi H.M."/>
            <person name="Berlin A."/>
            <person name="Chapman S.B."/>
            <person name="Gearin G."/>
            <person name="Goldberg J."/>
            <person name="Griggs A."/>
            <person name="Gujja S."/>
            <person name="Hansen M."/>
            <person name="Heiman D."/>
            <person name="Howarth C."/>
            <person name="Larimer J."/>
            <person name="Lui A."/>
            <person name="MacDonald P.J.P."/>
            <person name="McCowen C."/>
            <person name="Montmayeur A."/>
            <person name="Murphy C."/>
            <person name="Neiman D."/>
            <person name="Pearson M."/>
            <person name="Priest M."/>
            <person name="Roberts A."/>
            <person name="Saif S."/>
            <person name="Shea T."/>
            <person name="Sisk P."/>
            <person name="Stolte C."/>
            <person name="Sykes S."/>
            <person name="Wortman J."/>
            <person name="Nusbaum C."/>
            <person name="Birren B."/>
        </authorList>
    </citation>
    <scope>NUCLEOTIDE SEQUENCE [LARGE SCALE GENOMIC DNA]</scope>
    <source>
        <strain evidence="3">INRA-310</strain>
    </source>
</reference>
<evidence type="ECO:0000313" key="2">
    <source>
        <dbReference type="EMBL" id="ETN13918.1"/>
    </source>
</evidence>
<dbReference type="RefSeq" id="XP_008900967.1">
    <property type="nucleotide sequence ID" value="XM_008902719.1"/>
</dbReference>
<gene>
    <name evidence="2" type="ORF">PPTG_08597</name>
</gene>
<sequence>MFMVVACKAHRFKMLPTSTVPSRWSMRKTEEIYDSLERGLEPLRQVINMVKTRSSRVMAPQAAAPLAIASAGTSRIGKASVEYVRLQREEQSSMVVLSNGEKYARAQSLFEPVIEKLSGLSTVEFYEQMSKWKSVVDSEQGNTTAANSSTDGDSTAIKPTKSDSDSFFDQLDYADVMAEMEADQELAMKAISMTDLVRERNLGRKTMETQKLQNLLHSPKAMNVSQRKCRNEVIRRRRVHW</sequence>
<dbReference type="Proteomes" id="UP000018817">
    <property type="component" value="Unassembled WGS sequence"/>
</dbReference>
<organism evidence="2 3">
    <name type="scientific">Phytophthora nicotianae (strain INRA-310)</name>
    <name type="common">Phytophthora parasitica</name>
    <dbReference type="NCBI Taxonomy" id="761204"/>
    <lineage>
        <taxon>Eukaryota</taxon>
        <taxon>Sar</taxon>
        <taxon>Stramenopiles</taxon>
        <taxon>Oomycota</taxon>
        <taxon>Peronosporomycetes</taxon>
        <taxon>Peronosporales</taxon>
        <taxon>Peronosporaceae</taxon>
        <taxon>Phytophthora</taxon>
    </lineage>
</organism>
<dbReference type="VEuPathDB" id="FungiDB:PPTG_08597"/>
<feature type="compositionally biased region" description="Polar residues" evidence="1">
    <location>
        <begin position="141"/>
        <end position="153"/>
    </location>
</feature>
<dbReference type="AlphaFoldDB" id="W2QLA0"/>
<reference evidence="2 3" key="2">
    <citation type="submission" date="2013-11" db="EMBL/GenBank/DDBJ databases">
        <title>The Genome Sequence of Phytophthora parasitica INRA-310.</title>
        <authorList>
            <consortium name="The Broad Institute Genomics Platform"/>
            <person name="Russ C."/>
            <person name="Tyler B."/>
            <person name="Panabieres F."/>
            <person name="Shan W."/>
            <person name="Tripathy S."/>
            <person name="Grunwald N."/>
            <person name="Machado M."/>
            <person name="Johnson C.S."/>
            <person name="Arredondo F."/>
            <person name="Hong C."/>
            <person name="Coffey M."/>
            <person name="Young S.K."/>
            <person name="Zeng Q."/>
            <person name="Gargeya S."/>
            <person name="Fitzgerald M."/>
            <person name="Abouelleil A."/>
            <person name="Alvarado L."/>
            <person name="Chapman S.B."/>
            <person name="Gainer-Dewar J."/>
            <person name="Goldberg J."/>
            <person name="Griggs A."/>
            <person name="Gujja S."/>
            <person name="Hansen M."/>
            <person name="Howarth C."/>
            <person name="Imamovic A."/>
            <person name="Ireland A."/>
            <person name="Larimer J."/>
            <person name="McCowan C."/>
            <person name="Murphy C."/>
            <person name="Pearson M."/>
            <person name="Poon T.W."/>
            <person name="Priest M."/>
            <person name="Roberts A."/>
            <person name="Saif S."/>
            <person name="Shea T."/>
            <person name="Sykes S."/>
            <person name="Wortman J."/>
            <person name="Nusbaum C."/>
            <person name="Birren B."/>
        </authorList>
    </citation>
    <scope>NUCLEOTIDE SEQUENCE [LARGE SCALE GENOMIC DNA]</scope>
    <source>
        <strain evidence="2 3">INRA-310</strain>
    </source>
</reference>